<sequence>MHFGGREMFLVALINYACVMLHLEYLLRTSWQILLVLIVVIFA</sequence>
<reference evidence="1" key="1">
    <citation type="submission" date="2014-09" db="EMBL/GenBank/DDBJ databases">
        <authorList>
            <person name="Magalhaes I.L.F."/>
            <person name="Oliveira U."/>
            <person name="Santos F.R."/>
            <person name="Vidigal T.H.D.A."/>
            <person name="Brescovit A.D."/>
            <person name="Santos A.J."/>
        </authorList>
    </citation>
    <scope>NUCLEOTIDE SEQUENCE</scope>
    <source>
        <tissue evidence="1">Shoot tissue taken approximately 20 cm above the soil surface</tissue>
    </source>
</reference>
<dbReference type="EMBL" id="GBRH01182038">
    <property type="protein sequence ID" value="JAE15858.1"/>
    <property type="molecule type" value="Transcribed_RNA"/>
</dbReference>
<accession>A0A0A9G5B1</accession>
<name>A0A0A9G5B1_ARUDO</name>
<organism evidence="1">
    <name type="scientific">Arundo donax</name>
    <name type="common">Giant reed</name>
    <name type="synonym">Donax arundinaceus</name>
    <dbReference type="NCBI Taxonomy" id="35708"/>
    <lineage>
        <taxon>Eukaryota</taxon>
        <taxon>Viridiplantae</taxon>
        <taxon>Streptophyta</taxon>
        <taxon>Embryophyta</taxon>
        <taxon>Tracheophyta</taxon>
        <taxon>Spermatophyta</taxon>
        <taxon>Magnoliopsida</taxon>
        <taxon>Liliopsida</taxon>
        <taxon>Poales</taxon>
        <taxon>Poaceae</taxon>
        <taxon>PACMAD clade</taxon>
        <taxon>Arundinoideae</taxon>
        <taxon>Arundineae</taxon>
        <taxon>Arundo</taxon>
    </lineage>
</organism>
<evidence type="ECO:0000313" key="1">
    <source>
        <dbReference type="EMBL" id="JAE15858.1"/>
    </source>
</evidence>
<dbReference type="AlphaFoldDB" id="A0A0A9G5B1"/>
<reference evidence="1" key="2">
    <citation type="journal article" date="2015" name="Data Brief">
        <title>Shoot transcriptome of the giant reed, Arundo donax.</title>
        <authorList>
            <person name="Barrero R.A."/>
            <person name="Guerrero F.D."/>
            <person name="Moolhuijzen P."/>
            <person name="Goolsby J.A."/>
            <person name="Tidwell J."/>
            <person name="Bellgard S.E."/>
            <person name="Bellgard M.I."/>
        </authorList>
    </citation>
    <scope>NUCLEOTIDE SEQUENCE</scope>
    <source>
        <tissue evidence="1">Shoot tissue taken approximately 20 cm above the soil surface</tissue>
    </source>
</reference>
<proteinExistence type="predicted"/>
<protein>
    <submittedName>
        <fullName evidence="1">Uncharacterized protein</fullName>
    </submittedName>
</protein>